<feature type="compositionally biased region" description="Basic and acidic residues" evidence="1">
    <location>
        <begin position="55"/>
        <end position="64"/>
    </location>
</feature>
<feature type="region of interest" description="Disordered" evidence="1">
    <location>
        <begin position="32"/>
        <end position="64"/>
    </location>
</feature>
<protein>
    <submittedName>
        <fullName evidence="3">Uncharacterized protein</fullName>
    </submittedName>
</protein>
<sequence>MRMLSHRLKIILILLLVQATVWVLSSTSPGSRAHHFTHPGTRGRHVGMGGPSRAMDPRKSRNTRQRADLNAKMELYRQRFKDDEGCVQHPSPPNSPTLPTVPDSFITELEISFLNTELQYVMYGQEMYNGIEQRGVLDYYLAEGMIEHRPFLLAELMHYNILLDEALFIITNDGCEAVGLQDCDTATACVAGSIDDLNTEIQQLFGIVSIPGEHGFMGAAGLLEFGSQFNYSARPVVDQCHGLNCYVFETCLNDPAEDAEVLYVYYWSTEDWNVRNDGKQVPIAVEMYATGKYNGASVQEVMVRYDFFDFRRDWVPSRDELEPPANVYCAGRKTYIDPPQAVPFFFYNTEVVVSVDIAFPDGDNQTTPFKFSLLYPTKVSPTS</sequence>
<keyword evidence="2" id="KW-0732">Signal</keyword>
<proteinExistence type="predicted"/>
<reference evidence="3 4" key="1">
    <citation type="journal article" date="2024" name="BMC Genomics">
        <title>Genome assembly of redclaw crayfish (Cherax quadricarinatus) provides insights into its immune adaptation and hypoxia tolerance.</title>
        <authorList>
            <person name="Liu Z."/>
            <person name="Zheng J."/>
            <person name="Li H."/>
            <person name="Fang K."/>
            <person name="Wang S."/>
            <person name="He J."/>
            <person name="Zhou D."/>
            <person name="Weng S."/>
            <person name="Chi M."/>
            <person name="Gu Z."/>
            <person name="He J."/>
            <person name="Li F."/>
            <person name="Wang M."/>
        </authorList>
    </citation>
    <scope>NUCLEOTIDE SEQUENCE [LARGE SCALE GENOMIC DNA]</scope>
    <source>
        <strain evidence="3">ZL_2023a</strain>
    </source>
</reference>
<dbReference type="EMBL" id="JARKIK010000337">
    <property type="protein sequence ID" value="KAK8720559.1"/>
    <property type="molecule type" value="Genomic_DNA"/>
</dbReference>
<dbReference type="Proteomes" id="UP001445076">
    <property type="component" value="Unassembled WGS sequence"/>
</dbReference>
<dbReference type="PANTHER" id="PTHR36902">
    <property type="entry name" value="ENRICHED IN SURFACE-LABELED PROTEOME PROTEIN 9"/>
    <property type="match status" value="1"/>
</dbReference>
<evidence type="ECO:0000256" key="1">
    <source>
        <dbReference type="SAM" id="MobiDB-lite"/>
    </source>
</evidence>
<evidence type="ECO:0000256" key="2">
    <source>
        <dbReference type="SAM" id="SignalP"/>
    </source>
</evidence>
<organism evidence="3 4">
    <name type="scientific">Cherax quadricarinatus</name>
    <name type="common">Australian red claw crayfish</name>
    <dbReference type="NCBI Taxonomy" id="27406"/>
    <lineage>
        <taxon>Eukaryota</taxon>
        <taxon>Metazoa</taxon>
        <taxon>Ecdysozoa</taxon>
        <taxon>Arthropoda</taxon>
        <taxon>Crustacea</taxon>
        <taxon>Multicrustacea</taxon>
        <taxon>Malacostraca</taxon>
        <taxon>Eumalacostraca</taxon>
        <taxon>Eucarida</taxon>
        <taxon>Decapoda</taxon>
        <taxon>Pleocyemata</taxon>
        <taxon>Astacidea</taxon>
        <taxon>Parastacoidea</taxon>
        <taxon>Parastacidae</taxon>
        <taxon>Cherax</taxon>
    </lineage>
</organism>
<feature type="signal peptide" evidence="2">
    <location>
        <begin position="1"/>
        <end position="19"/>
    </location>
</feature>
<gene>
    <name evidence="3" type="ORF">OTU49_013243</name>
</gene>
<name>A0AAW0VUK0_CHEQU</name>
<evidence type="ECO:0000313" key="3">
    <source>
        <dbReference type="EMBL" id="KAK8720559.1"/>
    </source>
</evidence>
<feature type="compositionally biased region" description="Basic residues" evidence="1">
    <location>
        <begin position="32"/>
        <end position="45"/>
    </location>
</feature>
<dbReference type="PANTHER" id="PTHR36902:SF1">
    <property type="entry name" value="ENRICHED IN SURFACE-LABELED PROTEOME PROTEIN 9"/>
    <property type="match status" value="1"/>
</dbReference>
<feature type="chain" id="PRO_5043743623" evidence="2">
    <location>
        <begin position="20"/>
        <end position="383"/>
    </location>
</feature>
<comment type="caution">
    <text evidence="3">The sequence shown here is derived from an EMBL/GenBank/DDBJ whole genome shotgun (WGS) entry which is preliminary data.</text>
</comment>
<dbReference type="AlphaFoldDB" id="A0AAW0VUK0"/>
<keyword evidence="4" id="KW-1185">Reference proteome</keyword>
<evidence type="ECO:0000313" key="4">
    <source>
        <dbReference type="Proteomes" id="UP001445076"/>
    </source>
</evidence>
<accession>A0AAW0VUK0</accession>